<gene>
    <name evidence="1" type="ORF">BN9_121660</name>
</gene>
<evidence type="ECO:0000313" key="2">
    <source>
        <dbReference type="Proteomes" id="UP000053237"/>
    </source>
</evidence>
<evidence type="ECO:0000313" key="1">
    <source>
        <dbReference type="EMBL" id="CCI10981.1"/>
    </source>
</evidence>
<dbReference type="EMBL" id="CAIX01000494">
    <property type="protein sequence ID" value="CCI10981.1"/>
    <property type="molecule type" value="Genomic_DNA"/>
</dbReference>
<organism evidence="1 2">
    <name type="scientific">Albugo candida</name>
    <dbReference type="NCBI Taxonomy" id="65357"/>
    <lineage>
        <taxon>Eukaryota</taxon>
        <taxon>Sar</taxon>
        <taxon>Stramenopiles</taxon>
        <taxon>Oomycota</taxon>
        <taxon>Peronosporomycetes</taxon>
        <taxon>Albuginales</taxon>
        <taxon>Albuginaceae</taxon>
        <taxon>Albugo</taxon>
    </lineage>
</organism>
<accession>A0A024FVE9</accession>
<reference evidence="1 2" key="1">
    <citation type="submission" date="2012-05" db="EMBL/GenBank/DDBJ databases">
        <title>Recombination and specialization in a pathogen metapopulation.</title>
        <authorList>
            <person name="Gardiner A."/>
            <person name="Kemen E."/>
            <person name="Schultz-Larsen T."/>
            <person name="MacLean D."/>
            <person name="Van Oosterhout C."/>
            <person name="Jones J.D.G."/>
        </authorList>
    </citation>
    <scope>NUCLEOTIDE SEQUENCE [LARGE SCALE GENOMIC DNA]</scope>
    <source>
        <strain evidence="1 2">Ac Nc2</strain>
    </source>
</reference>
<protein>
    <submittedName>
        <fullName evidence="1">Uncharacterized protein</fullName>
    </submittedName>
</protein>
<dbReference type="AlphaFoldDB" id="A0A024FVE9"/>
<keyword evidence="2" id="KW-1185">Reference proteome</keyword>
<proteinExistence type="predicted"/>
<sequence length="107" mass="12613">MERIVLEDTENSWEPVSVLMEVIPTLLKKWLNTEPKVTDMRRIIVIETSRRRGKRWRFKKHNTRTFYSTRESIKLSTNLSSGLLAGGFVEDKSRGNAAQIWICQRFE</sequence>
<dbReference type="InParanoid" id="A0A024FVE9"/>
<name>A0A024FVE9_9STRA</name>
<dbReference type="Proteomes" id="UP000053237">
    <property type="component" value="Unassembled WGS sequence"/>
</dbReference>
<comment type="caution">
    <text evidence="1">The sequence shown here is derived from an EMBL/GenBank/DDBJ whole genome shotgun (WGS) entry which is preliminary data.</text>
</comment>